<proteinExistence type="predicted"/>
<dbReference type="Proteomes" id="UP001525890">
    <property type="component" value="Unassembled WGS sequence"/>
</dbReference>
<organism evidence="1 2">
    <name type="scientific">Laspinema palackyanum D2a</name>
    <dbReference type="NCBI Taxonomy" id="2953684"/>
    <lineage>
        <taxon>Bacteria</taxon>
        <taxon>Bacillati</taxon>
        <taxon>Cyanobacteriota</taxon>
        <taxon>Cyanophyceae</taxon>
        <taxon>Oscillatoriophycideae</taxon>
        <taxon>Oscillatoriales</taxon>
        <taxon>Laspinemataceae</taxon>
        <taxon>Laspinema</taxon>
        <taxon>Laspinema palackyanum</taxon>
    </lineage>
</organism>
<evidence type="ECO:0000313" key="2">
    <source>
        <dbReference type="Proteomes" id="UP001525890"/>
    </source>
</evidence>
<comment type="caution">
    <text evidence="1">The sequence shown here is derived from an EMBL/GenBank/DDBJ whole genome shotgun (WGS) entry which is preliminary data.</text>
</comment>
<sequence length="55" mass="6518">MMNDLLIGSIFIVWVEWRGWGDGSKRERRSRSHLELIPLTDTLLKPADWHPYTHS</sequence>
<dbReference type="RefSeq" id="WP_368005461.1">
    <property type="nucleotide sequence ID" value="NZ_JAMXFF010000005.1"/>
</dbReference>
<accession>A0ABT2MM13</accession>
<protein>
    <submittedName>
        <fullName evidence="1">Uncharacterized protein</fullName>
    </submittedName>
</protein>
<reference evidence="1 2" key="1">
    <citation type="journal article" date="2022" name="Front. Microbiol.">
        <title>High genomic differentiation and limited gene flow indicate recent cryptic speciation within the genus Laspinema (cyanobacteria).</title>
        <authorList>
            <person name="Stanojkovic A."/>
            <person name="Skoupy S."/>
            <person name="Skaloud P."/>
            <person name="Dvorak P."/>
        </authorList>
    </citation>
    <scope>NUCLEOTIDE SEQUENCE [LARGE SCALE GENOMIC DNA]</scope>
    <source>
        <strain evidence="1 2">D2a</strain>
    </source>
</reference>
<dbReference type="EMBL" id="JAMXFF010000005">
    <property type="protein sequence ID" value="MCT7965785.1"/>
    <property type="molecule type" value="Genomic_DNA"/>
</dbReference>
<keyword evidence="2" id="KW-1185">Reference proteome</keyword>
<gene>
    <name evidence="1" type="ORF">NG799_05495</name>
</gene>
<name>A0ABT2MM13_9CYAN</name>
<evidence type="ECO:0000313" key="1">
    <source>
        <dbReference type="EMBL" id="MCT7965785.1"/>
    </source>
</evidence>